<dbReference type="AlphaFoldDB" id="A0A3B4BS16"/>
<dbReference type="Ensembl" id="ENSPNAT00000010450.2">
    <property type="protein sequence ID" value="ENSPNAP00000002428.2"/>
    <property type="gene ID" value="ENSPNAG00000008832.2"/>
</dbReference>
<keyword evidence="17" id="KW-1185">Reference proteome</keyword>
<dbReference type="GO" id="GO:0005886">
    <property type="term" value="C:plasma membrane"/>
    <property type="evidence" value="ECO:0007669"/>
    <property type="project" value="UniProtKB-SubCell"/>
</dbReference>
<dbReference type="InterPro" id="IPR017452">
    <property type="entry name" value="GPCR_Rhodpsn_7TM"/>
</dbReference>
<reference evidence="16 17" key="1">
    <citation type="submission" date="2020-10" db="EMBL/GenBank/DDBJ databases">
        <title>Pygocentrus nattereri (red-bellied piranha) genome, fPygNat1, primary haplotype.</title>
        <authorList>
            <person name="Myers G."/>
            <person name="Meyer A."/>
            <person name="Karagic N."/>
            <person name="Pippel M."/>
            <person name="Winkler S."/>
            <person name="Tracey A."/>
            <person name="Wood J."/>
            <person name="Formenti G."/>
            <person name="Howe K."/>
            <person name="Fedrigo O."/>
            <person name="Jarvis E.D."/>
        </authorList>
    </citation>
    <scope>NUCLEOTIDE SEQUENCE [LARGE SCALE GENOMIC DNA]</scope>
</reference>
<feature type="transmembrane region" description="Helical" evidence="14">
    <location>
        <begin position="364"/>
        <end position="385"/>
    </location>
</feature>
<dbReference type="SMART" id="SM00192">
    <property type="entry name" value="LDLa"/>
    <property type="match status" value="1"/>
</dbReference>
<dbReference type="PRINTS" id="PR00237">
    <property type="entry name" value="GPCRRHODOPSN"/>
</dbReference>
<evidence type="ECO:0000256" key="9">
    <source>
        <dbReference type="ARBA" id="ARBA00023157"/>
    </source>
</evidence>
<evidence type="ECO:0000256" key="8">
    <source>
        <dbReference type="ARBA" id="ARBA00023136"/>
    </source>
</evidence>
<dbReference type="GO" id="GO:0009755">
    <property type="term" value="P:hormone-mediated signaling pathway"/>
    <property type="evidence" value="ECO:0007669"/>
    <property type="project" value="TreeGrafter"/>
</dbReference>
<dbReference type="Gene3D" id="3.80.10.10">
    <property type="entry name" value="Ribonuclease Inhibitor"/>
    <property type="match status" value="2"/>
</dbReference>
<dbReference type="CDD" id="cd00112">
    <property type="entry name" value="LDLa"/>
    <property type="match status" value="1"/>
</dbReference>
<evidence type="ECO:0000256" key="2">
    <source>
        <dbReference type="ARBA" id="ARBA00022475"/>
    </source>
</evidence>
<dbReference type="GO" id="GO:0008528">
    <property type="term" value="F:G protein-coupled peptide receptor activity"/>
    <property type="evidence" value="ECO:0007669"/>
    <property type="project" value="TreeGrafter"/>
</dbReference>
<keyword evidence="4 14" id="KW-0812">Transmembrane</keyword>
<dbReference type="Gene3D" id="4.10.400.10">
    <property type="entry name" value="Low-density Lipoprotein Receptor"/>
    <property type="match status" value="1"/>
</dbReference>
<feature type="disulfide bond" evidence="13">
    <location>
        <begin position="41"/>
        <end position="56"/>
    </location>
</feature>
<feature type="transmembrane region" description="Helical" evidence="14">
    <location>
        <begin position="619"/>
        <end position="639"/>
    </location>
</feature>
<dbReference type="InterPro" id="IPR023415">
    <property type="entry name" value="LDLR_class-A_CS"/>
</dbReference>
<dbReference type="SUPFAM" id="SSF57424">
    <property type="entry name" value="LDL receptor-like module"/>
    <property type="match status" value="1"/>
</dbReference>
<keyword evidence="3" id="KW-0433">Leucine-rich repeat</keyword>
<sequence length="703" mass="79481">MLHFVCLSAAGLDSMRSMSVCVLGQFPCGNLSICLPQILHCNGLEDCPNGADEEHCGDNSGWADFFDRTIKRSFPAEQSTDCFLQLYPDGCQCIEMALQCVRISLSSIPRVSTNVTSLSLKSNEIRILPEDVFMMYTELQRLFLQDNCISSLSSRAFRGLFKLQKLSLSQNRISVLEPGVFADLHQLNWLILDDNPLKSIAANTFIGLKSLFFLSMVNTSLELLPPSRLCTHMPSLNWLDFEGNLLQRLNYYTLLSCDELTVLSLRANRIKVLPENTFQALHVLGELDLSRNQIKDLPGNIFRGLQSLQILNLSQNPLNHIHLINGSTVLYFKKFQYCSYAPHVRKCKPNSDGLSSFEDLLASVILRVSVWVMAFITCFGNLFVIGMRTLIHAENKLYAICIKVLCCADCLMGVYLFFVGVFDMKFRGEYNKNAHVWMESMECRTIGFLAMLSSEVSVMLLTYLTLEKFLVIVFPLSHLRPGRSQTFAVLAAIWLLGMSIAAVPLLSKELFGNYYGRNGVCFPLHSDRIEKPTAKGYSTGIFLGLNLVAFLIIVISYSSMFYSIYKTGINATELRSQLHKDVAVANRFFFIVFSDALCWIPIFLVKILSLLEVEIPGTITSWVVIFILPINSALNPVLYTLTTSFFREQVEVLLCQWQRHTSLKKKRKSLTTSVMDMDHSRRQYCQQGLLPRTSILNIGGNFR</sequence>
<protein>
    <submittedName>
        <fullName evidence="16">Relaxin family peptide receptor 2b</fullName>
    </submittedName>
</protein>
<dbReference type="STRING" id="42514.ENSPNAP00000002428"/>
<dbReference type="InterPro" id="IPR036055">
    <property type="entry name" value="LDL_receptor-like_sf"/>
</dbReference>
<evidence type="ECO:0000256" key="12">
    <source>
        <dbReference type="ARBA" id="ARBA00023224"/>
    </source>
</evidence>
<keyword evidence="9 13" id="KW-1015">Disulfide bond</keyword>
<evidence type="ECO:0000256" key="6">
    <source>
        <dbReference type="ARBA" id="ARBA00022989"/>
    </source>
</evidence>
<evidence type="ECO:0000313" key="16">
    <source>
        <dbReference type="Ensembl" id="ENSPNAP00000002428.2"/>
    </source>
</evidence>
<dbReference type="FunFam" id="4.10.400.10:FF:000014">
    <property type="entry name" value="Relaxin family peptide receptor 1"/>
    <property type="match status" value="1"/>
</dbReference>
<dbReference type="FunFam" id="3.80.10.10:FF:000207">
    <property type="entry name" value="Relaxin family peptide receptor 2"/>
    <property type="match status" value="1"/>
</dbReference>
<dbReference type="InterPro" id="IPR000276">
    <property type="entry name" value="GPCR_Rhodpsn"/>
</dbReference>
<evidence type="ECO:0000256" key="11">
    <source>
        <dbReference type="ARBA" id="ARBA00023180"/>
    </source>
</evidence>
<dbReference type="GO" id="GO:0007189">
    <property type="term" value="P:adenylate cyclase-activating G protein-coupled receptor signaling pathway"/>
    <property type="evidence" value="ECO:0007669"/>
    <property type="project" value="TreeGrafter"/>
</dbReference>
<evidence type="ECO:0000256" key="14">
    <source>
        <dbReference type="SAM" id="Phobius"/>
    </source>
</evidence>
<dbReference type="PANTHER" id="PTHR24372">
    <property type="entry name" value="GLYCOPROTEIN HORMONE RECEPTOR"/>
    <property type="match status" value="1"/>
</dbReference>
<feature type="domain" description="G-protein coupled receptors family 1 profile" evidence="15">
    <location>
        <begin position="380"/>
        <end position="639"/>
    </location>
</feature>
<dbReference type="InterPro" id="IPR002172">
    <property type="entry name" value="LDrepeatLR_classA_rpt"/>
</dbReference>
<comment type="caution">
    <text evidence="13">Lacks conserved residue(s) required for the propagation of feature annotation.</text>
</comment>
<keyword evidence="6 14" id="KW-1133">Transmembrane helix</keyword>
<feature type="transmembrane region" description="Helical" evidence="14">
    <location>
        <begin position="397"/>
        <end position="422"/>
    </location>
</feature>
<dbReference type="PROSITE" id="PS50262">
    <property type="entry name" value="G_PROTEIN_RECEP_F1_2"/>
    <property type="match status" value="1"/>
</dbReference>
<dbReference type="GeneTree" id="ENSGT00940000158948"/>
<feature type="transmembrane region" description="Helical" evidence="14">
    <location>
        <begin position="487"/>
        <end position="507"/>
    </location>
</feature>
<dbReference type="SMART" id="SM00369">
    <property type="entry name" value="LRR_TYP"/>
    <property type="match status" value="8"/>
</dbReference>
<keyword evidence="5" id="KW-0677">Repeat</keyword>
<keyword evidence="10" id="KW-0675">Receptor</keyword>
<dbReference type="OMA" id="NAHVWME"/>
<evidence type="ECO:0000256" key="13">
    <source>
        <dbReference type="PROSITE-ProRule" id="PRU00124"/>
    </source>
</evidence>
<evidence type="ECO:0000256" key="3">
    <source>
        <dbReference type="ARBA" id="ARBA00022614"/>
    </source>
</evidence>
<dbReference type="InterPro" id="IPR003591">
    <property type="entry name" value="Leu-rich_rpt_typical-subtyp"/>
</dbReference>
<comment type="subcellular location">
    <subcellularLocation>
        <location evidence="1">Cell membrane</location>
        <topology evidence="1">Multi-pass membrane protein</topology>
    </subcellularLocation>
</comment>
<dbReference type="PROSITE" id="PS51450">
    <property type="entry name" value="LRR"/>
    <property type="match status" value="3"/>
</dbReference>
<dbReference type="Pfam" id="PF00057">
    <property type="entry name" value="Ldl_recept_a"/>
    <property type="match status" value="1"/>
</dbReference>
<organism evidence="16 17">
    <name type="scientific">Pygocentrus nattereri</name>
    <name type="common">Red-bellied piranha</name>
    <dbReference type="NCBI Taxonomy" id="42514"/>
    <lineage>
        <taxon>Eukaryota</taxon>
        <taxon>Metazoa</taxon>
        <taxon>Chordata</taxon>
        <taxon>Craniata</taxon>
        <taxon>Vertebrata</taxon>
        <taxon>Euteleostomi</taxon>
        <taxon>Actinopterygii</taxon>
        <taxon>Neopterygii</taxon>
        <taxon>Teleostei</taxon>
        <taxon>Ostariophysi</taxon>
        <taxon>Characiformes</taxon>
        <taxon>Characoidei</taxon>
        <taxon>Pygocentrus</taxon>
    </lineage>
</organism>
<dbReference type="InterPro" id="IPR001611">
    <property type="entry name" value="Leu-rich_rpt"/>
</dbReference>
<proteinExistence type="predicted"/>
<dbReference type="PROSITE" id="PS50068">
    <property type="entry name" value="LDLRA_2"/>
    <property type="match status" value="1"/>
</dbReference>
<dbReference type="PROSITE" id="PS01209">
    <property type="entry name" value="LDLRA_1"/>
    <property type="match status" value="1"/>
</dbReference>
<dbReference type="Pfam" id="PF13855">
    <property type="entry name" value="LRR_8"/>
    <property type="match status" value="2"/>
</dbReference>
<feature type="transmembrane region" description="Helical" evidence="14">
    <location>
        <begin position="541"/>
        <end position="565"/>
    </location>
</feature>
<evidence type="ECO:0000313" key="17">
    <source>
        <dbReference type="Proteomes" id="UP001501920"/>
    </source>
</evidence>
<evidence type="ECO:0000256" key="4">
    <source>
        <dbReference type="ARBA" id="ARBA00022692"/>
    </source>
</evidence>
<feature type="transmembrane region" description="Helical" evidence="14">
    <location>
        <begin position="586"/>
        <end position="607"/>
    </location>
</feature>
<reference evidence="16" key="2">
    <citation type="submission" date="2025-08" db="UniProtKB">
        <authorList>
            <consortium name="Ensembl"/>
        </authorList>
    </citation>
    <scope>IDENTIFICATION</scope>
</reference>
<dbReference type="PANTHER" id="PTHR24372:SF72">
    <property type="entry name" value="RELAXIN RECEPTOR 2"/>
    <property type="match status" value="1"/>
</dbReference>
<keyword evidence="12" id="KW-0807">Transducer</keyword>
<keyword evidence="7" id="KW-0297">G-protein coupled receptor</keyword>
<dbReference type="SUPFAM" id="SSF52058">
    <property type="entry name" value="L domain-like"/>
    <property type="match status" value="1"/>
</dbReference>
<evidence type="ECO:0000256" key="1">
    <source>
        <dbReference type="ARBA" id="ARBA00004651"/>
    </source>
</evidence>
<accession>A0A3B4BS16</accession>
<dbReference type="PRINTS" id="PR01739">
    <property type="entry name" value="RELAXINR"/>
</dbReference>
<keyword evidence="11" id="KW-0325">Glycoprotein</keyword>
<dbReference type="Pfam" id="PF00001">
    <property type="entry name" value="7tm_1"/>
    <property type="match status" value="1"/>
</dbReference>
<dbReference type="Gene3D" id="1.20.1070.10">
    <property type="entry name" value="Rhodopsin 7-helix transmembrane proteins"/>
    <property type="match status" value="1"/>
</dbReference>
<name>A0A3B4BS16_PYGNA</name>
<keyword evidence="8 14" id="KW-0472">Membrane</keyword>
<dbReference type="Proteomes" id="UP001501920">
    <property type="component" value="Chromosome 17"/>
</dbReference>
<dbReference type="InterPro" id="IPR008112">
    <property type="entry name" value="Relaxin_rcpt"/>
</dbReference>
<dbReference type="FunFam" id="1.20.1070.10:FF:000023">
    <property type="entry name" value="Relaxin family peptide receptor 1"/>
    <property type="match status" value="1"/>
</dbReference>
<reference evidence="16" key="3">
    <citation type="submission" date="2025-09" db="UniProtKB">
        <authorList>
            <consortium name="Ensembl"/>
        </authorList>
    </citation>
    <scope>IDENTIFICATION</scope>
</reference>
<dbReference type="InterPro" id="IPR032675">
    <property type="entry name" value="LRR_dom_sf"/>
</dbReference>
<evidence type="ECO:0000256" key="5">
    <source>
        <dbReference type="ARBA" id="ARBA00022737"/>
    </source>
</evidence>
<keyword evidence="2" id="KW-1003">Cell membrane</keyword>
<evidence type="ECO:0000256" key="10">
    <source>
        <dbReference type="ARBA" id="ARBA00023170"/>
    </source>
</evidence>
<dbReference type="SUPFAM" id="SSF81321">
    <property type="entry name" value="Family A G protein-coupled receptor-like"/>
    <property type="match status" value="1"/>
</dbReference>
<evidence type="ECO:0000256" key="7">
    <source>
        <dbReference type="ARBA" id="ARBA00023040"/>
    </source>
</evidence>
<evidence type="ECO:0000259" key="15">
    <source>
        <dbReference type="PROSITE" id="PS50262"/>
    </source>
</evidence>